<keyword evidence="2" id="KW-0902">Two-component regulatory system</keyword>
<evidence type="ECO:0000259" key="7">
    <source>
        <dbReference type="PROSITE" id="PS51755"/>
    </source>
</evidence>
<keyword evidence="4 6" id="KW-0238">DNA-binding</keyword>
<dbReference type="Pfam" id="PF03704">
    <property type="entry name" value="BTAD"/>
    <property type="match status" value="1"/>
</dbReference>
<dbReference type="SMART" id="SM00862">
    <property type="entry name" value="Trans_reg_C"/>
    <property type="match status" value="1"/>
</dbReference>
<dbReference type="OrthoDB" id="4500249at2"/>
<keyword evidence="5" id="KW-0804">Transcription</keyword>
<dbReference type="InterPro" id="IPR016032">
    <property type="entry name" value="Sig_transdc_resp-reg_C-effctor"/>
</dbReference>
<dbReference type="InterPro" id="IPR051677">
    <property type="entry name" value="AfsR-DnrI-RedD_regulator"/>
</dbReference>
<dbReference type="InterPro" id="IPR005158">
    <property type="entry name" value="BTAD"/>
</dbReference>
<sequence>MIRNQPHDLSTAPASGTTGAHVPVEFRLLGEFEVIRARGCPVDVGHARQRVLLASMLADAGRCVTADQLLERAWGDERPRGGRDTLYSYLSRLRQALRSVTEVSIGRRHGGYVLHVDPMTVDLHRFRRWIDAAGRLDDVAARPLLERATALWHGEALTRLDTPWLNSLREQLELQRHAAEARLANIKLGAGLHGELVTTLVERAERHPMDEQLAGQLMLALYRSGRAAEALQQYRRIRHRIRQELGVEPSTPLARLHQRMLTADPTLWPSASWNTPAGWPRGGGGTPLS</sequence>
<name>A0A4R4TLU4_9ACTN</name>
<evidence type="ECO:0000256" key="3">
    <source>
        <dbReference type="ARBA" id="ARBA00023015"/>
    </source>
</evidence>
<evidence type="ECO:0000256" key="2">
    <source>
        <dbReference type="ARBA" id="ARBA00023012"/>
    </source>
</evidence>
<evidence type="ECO:0000256" key="6">
    <source>
        <dbReference type="PROSITE-ProRule" id="PRU01091"/>
    </source>
</evidence>
<dbReference type="PANTHER" id="PTHR35807">
    <property type="entry name" value="TRANSCRIPTIONAL REGULATOR REDD-RELATED"/>
    <property type="match status" value="1"/>
</dbReference>
<dbReference type="SUPFAM" id="SSF46894">
    <property type="entry name" value="C-terminal effector domain of the bipartite response regulators"/>
    <property type="match status" value="1"/>
</dbReference>
<evidence type="ECO:0000313" key="9">
    <source>
        <dbReference type="Proteomes" id="UP000295345"/>
    </source>
</evidence>
<dbReference type="GO" id="GO:0006355">
    <property type="term" value="P:regulation of DNA-templated transcription"/>
    <property type="evidence" value="ECO:0007669"/>
    <property type="project" value="InterPro"/>
</dbReference>
<keyword evidence="3" id="KW-0805">Transcription regulation</keyword>
<dbReference type="PANTHER" id="PTHR35807:SF1">
    <property type="entry name" value="TRANSCRIPTIONAL REGULATOR REDD"/>
    <property type="match status" value="1"/>
</dbReference>
<gene>
    <name evidence="8" type="ORF">E1283_03845</name>
</gene>
<dbReference type="RefSeq" id="WP_132816426.1">
    <property type="nucleotide sequence ID" value="NZ_SMKI01000024.1"/>
</dbReference>
<evidence type="ECO:0000256" key="5">
    <source>
        <dbReference type="ARBA" id="ARBA00023163"/>
    </source>
</evidence>
<evidence type="ECO:0000256" key="1">
    <source>
        <dbReference type="ARBA" id="ARBA00005820"/>
    </source>
</evidence>
<dbReference type="GO" id="GO:0000160">
    <property type="term" value="P:phosphorelay signal transduction system"/>
    <property type="evidence" value="ECO:0007669"/>
    <property type="project" value="UniProtKB-KW"/>
</dbReference>
<dbReference type="Gene3D" id="1.10.10.10">
    <property type="entry name" value="Winged helix-like DNA-binding domain superfamily/Winged helix DNA-binding domain"/>
    <property type="match status" value="1"/>
</dbReference>
<dbReference type="PROSITE" id="PS51755">
    <property type="entry name" value="OMPR_PHOB"/>
    <property type="match status" value="1"/>
</dbReference>
<dbReference type="InterPro" id="IPR011990">
    <property type="entry name" value="TPR-like_helical_dom_sf"/>
</dbReference>
<dbReference type="GO" id="GO:0003677">
    <property type="term" value="F:DNA binding"/>
    <property type="evidence" value="ECO:0007669"/>
    <property type="project" value="UniProtKB-UniRule"/>
</dbReference>
<dbReference type="Pfam" id="PF00486">
    <property type="entry name" value="Trans_reg_C"/>
    <property type="match status" value="1"/>
</dbReference>
<dbReference type="InterPro" id="IPR036388">
    <property type="entry name" value="WH-like_DNA-bd_sf"/>
</dbReference>
<evidence type="ECO:0000313" key="8">
    <source>
        <dbReference type="EMBL" id="TDC78971.1"/>
    </source>
</evidence>
<evidence type="ECO:0000256" key="4">
    <source>
        <dbReference type="ARBA" id="ARBA00023125"/>
    </source>
</evidence>
<dbReference type="AlphaFoldDB" id="A0A4R4TLU4"/>
<dbReference type="Gene3D" id="1.25.40.10">
    <property type="entry name" value="Tetratricopeptide repeat domain"/>
    <property type="match status" value="1"/>
</dbReference>
<feature type="domain" description="OmpR/PhoB-type" evidence="7">
    <location>
        <begin position="14"/>
        <end position="116"/>
    </location>
</feature>
<dbReference type="InterPro" id="IPR001867">
    <property type="entry name" value="OmpR/PhoB-type_DNA-bd"/>
</dbReference>
<organism evidence="8 9">
    <name type="scientific">Streptomyces hainanensis</name>
    <dbReference type="NCBI Taxonomy" id="402648"/>
    <lineage>
        <taxon>Bacteria</taxon>
        <taxon>Bacillati</taxon>
        <taxon>Actinomycetota</taxon>
        <taxon>Actinomycetes</taxon>
        <taxon>Kitasatosporales</taxon>
        <taxon>Streptomycetaceae</taxon>
        <taxon>Streptomyces</taxon>
    </lineage>
</organism>
<dbReference type="EMBL" id="SMKI01000024">
    <property type="protein sequence ID" value="TDC78971.1"/>
    <property type="molecule type" value="Genomic_DNA"/>
</dbReference>
<protein>
    <submittedName>
        <fullName evidence="8">AfsR/SARP family transcriptional regulator</fullName>
    </submittedName>
</protein>
<comment type="similarity">
    <text evidence="1">Belongs to the AfsR/DnrI/RedD regulatory family.</text>
</comment>
<dbReference type="Proteomes" id="UP000295345">
    <property type="component" value="Unassembled WGS sequence"/>
</dbReference>
<reference evidence="8 9" key="1">
    <citation type="submission" date="2019-03" db="EMBL/GenBank/DDBJ databases">
        <title>Draft genome sequences of novel Actinobacteria.</title>
        <authorList>
            <person name="Sahin N."/>
            <person name="Ay H."/>
            <person name="Saygin H."/>
        </authorList>
    </citation>
    <scope>NUCLEOTIDE SEQUENCE [LARGE SCALE GENOMIC DNA]</scope>
    <source>
        <strain evidence="8 9">DSM 41900</strain>
    </source>
</reference>
<dbReference type="CDD" id="cd15831">
    <property type="entry name" value="BTAD"/>
    <property type="match status" value="1"/>
</dbReference>
<feature type="DNA-binding region" description="OmpR/PhoB-type" evidence="6">
    <location>
        <begin position="14"/>
        <end position="116"/>
    </location>
</feature>
<accession>A0A4R4TLU4</accession>
<dbReference type="SUPFAM" id="SSF48452">
    <property type="entry name" value="TPR-like"/>
    <property type="match status" value="1"/>
</dbReference>
<proteinExistence type="inferred from homology"/>
<comment type="caution">
    <text evidence="8">The sequence shown here is derived from an EMBL/GenBank/DDBJ whole genome shotgun (WGS) entry which is preliminary data.</text>
</comment>
<dbReference type="SMART" id="SM01043">
    <property type="entry name" value="BTAD"/>
    <property type="match status" value="1"/>
</dbReference>
<keyword evidence="9" id="KW-1185">Reference proteome</keyword>